<accession>A0AAD3MIN3</accession>
<dbReference type="EC" id="2.3.1.5" evidence="2"/>
<dbReference type="Pfam" id="PF00797">
    <property type="entry name" value="Acetyltransf_2"/>
    <property type="match status" value="1"/>
</dbReference>
<comment type="similarity">
    <text evidence="1 5">Belongs to the arylamine N-acetyltransferase family.</text>
</comment>
<evidence type="ECO:0000256" key="3">
    <source>
        <dbReference type="ARBA" id="ARBA00022679"/>
    </source>
</evidence>
<organism evidence="6 7">
    <name type="scientific">Lates japonicus</name>
    <name type="common">Japanese lates</name>
    <dbReference type="NCBI Taxonomy" id="270547"/>
    <lineage>
        <taxon>Eukaryota</taxon>
        <taxon>Metazoa</taxon>
        <taxon>Chordata</taxon>
        <taxon>Craniata</taxon>
        <taxon>Vertebrata</taxon>
        <taxon>Euteleostomi</taxon>
        <taxon>Actinopterygii</taxon>
        <taxon>Neopterygii</taxon>
        <taxon>Teleostei</taxon>
        <taxon>Neoteleostei</taxon>
        <taxon>Acanthomorphata</taxon>
        <taxon>Carangaria</taxon>
        <taxon>Carangaria incertae sedis</taxon>
        <taxon>Centropomidae</taxon>
        <taxon>Lates</taxon>
    </lineage>
</organism>
<protein>
    <recommendedName>
        <fullName evidence="2">arylamine N-acetyltransferase</fullName>
        <ecNumber evidence="2">2.3.1.5</ecNumber>
    </recommendedName>
</protein>
<evidence type="ECO:0000256" key="4">
    <source>
        <dbReference type="ARBA" id="ARBA00023315"/>
    </source>
</evidence>
<evidence type="ECO:0000256" key="1">
    <source>
        <dbReference type="ARBA" id="ARBA00006547"/>
    </source>
</evidence>
<keyword evidence="7" id="KW-1185">Reference proteome</keyword>
<dbReference type="PRINTS" id="PR01543">
    <property type="entry name" value="ANATRNSFRASE"/>
</dbReference>
<dbReference type="InterPro" id="IPR053710">
    <property type="entry name" value="Arylamine_NAT_domain_sf"/>
</dbReference>
<evidence type="ECO:0000313" key="7">
    <source>
        <dbReference type="Proteomes" id="UP001279410"/>
    </source>
</evidence>
<evidence type="ECO:0000313" key="6">
    <source>
        <dbReference type="EMBL" id="GLD54833.1"/>
    </source>
</evidence>
<dbReference type="EMBL" id="BRZM01000020">
    <property type="protein sequence ID" value="GLD54833.1"/>
    <property type="molecule type" value="Genomic_DNA"/>
</dbReference>
<evidence type="ECO:0000256" key="2">
    <source>
        <dbReference type="ARBA" id="ARBA00012701"/>
    </source>
</evidence>
<dbReference type="Gene3D" id="3.30.2140.20">
    <property type="match status" value="1"/>
</dbReference>
<name>A0AAD3MIN3_LATJO</name>
<dbReference type="InterPro" id="IPR001447">
    <property type="entry name" value="Arylamine_N-AcTrfase"/>
</dbReference>
<dbReference type="PANTHER" id="PTHR11786">
    <property type="entry name" value="N-HYDROXYARYLAMINE O-ACETYLTRANSFERASE"/>
    <property type="match status" value="1"/>
</dbReference>
<dbReference type="SUPFAM" id="SSF54001">
    <property type="entry name" value="Cysteine proteinases"/>
    <property type="match status" value="1"/>
</dbReference>
<dbReference type="GO" id="GO:0004060">
    <property type="term" value="F:arylamine N-acetyltransferase activity"/>
    <property type="evidence" value="ECO:0007669"/>
    <property type="project" value="UniProtKB-EC"/>
</dbReference>
<keyword evidence="3 5" id="KW-0808">Transferase</keyword>
<gene>
    <name evidence="6" type="ORF">AKAME5_000740100</name>
</gene>
<dbReference type="InterPro" id="IPR038765">
    <property type="entry name" value="Papain-like_cys_pep_sf"/>
</dbReference>
<dbReference type="PANTHER" id="PTHR11786:SF3">
    <property type="entry name" value="ARYLAMINE N-ACETYLTRANSFERASE"/>
    <property type="match status" value="1"/>
</dbReference>
<dbReference type="AlphaFoldDB" id="A0AAD3MIN3"/>
<keyword evidence="4 5" id="KW-0012">Acyltransferase</keyword>
<dbReference type="Proteomes" id="UP001279410">
    <property type="component" value="Unassembled WGS sequence"/>
</dbReference>
<dbReference type="FunFam" id="3.30.2140.20:FF:000001">
    <property type="entry name" value="Arylamine N-acetyltransferase 1"/>
    <property type="match status" value="1"/>
</dbReference>
<reference evidence="6" key="1">
    <citation type="submission" date="2022-08" db="EMBL/GenBank/DDBJ databases">
        <title>Genome sequencing of akame (Lates japonicus).</title>
        <authorList>
            <person name="Hashiguchi Y."/>
            <person name="Takahashi H."/>
        </authorList>
    </citation>
    <scope>NUCLEOTIDE SEQUENCE</scope>
    <source>
        <strain evidence="6">Kochi</strain>
    </source>
</reference>
<sequence length="287" mass="32444">MTSADMDVEKYLLRIGFVASAEPSLEMLRSVHTCHLLSVPFEDLTVHSGGQVQLDLPLLYDKIVNRGRGGFCFENNGLFSWLLSKLGFRVTLLSGQVKNYITGRYGPPFDHLIVMVTLEGRRWLCDVGFGSSGFTTPLSLDTRGLQEQGHRVYRIRKDRDMHFLEWQGEENRGAGGDWTEIYKFTLAPRCLEDFTEMCQYHQSSPSSIFFCKSLCTILKPDGRLTYIGHRLITTTFPTAGTGKALETTTRELKDEEIPVILAEKFGIVLNPPLIPKDEEITPPPVMY</sequence>
<comment type="caution">
    <text evidence="6">The sequence shown here is derived from an EMBL/GenBank/DDBJ whole genome shotgun (WGS) entry which is preliminary data.</text>
</comment>
<evidence type="ECO:0000256" key="5">
    <source>
        <dbReference type="RuleBase" id="RU003452"/>
    </source>
</evidence>
<proteinExistence type="inferred from homology"/>